<dbReference type="OrthoDB" id="3934656at2759"/>
<sequence length="531" mass="59425">MSLQIEAPSPIALILVYLPLTLLTLLLARIIHLHYFHPLSHLPGPFYASISTLFRVHHMSHGTINLHEQALHAKYGPIVRLGPNLVSSSSPAHIPLIHHKDVDKPAFLDMPGFGMEHGIVALRDHREHRWKKRRLTNPYSLTTILTSEHLLDKNITTFITALDSRFRANSTPFDFARWIEFFVFDTVSEIAFGKPQGFITSGTDKGGLVQATKDTVKAGFLVVALANKIHALYKSLPQKLADWIFVPNMDSDKGIGVMLKLARSLVAETKAKVQAGKNDGERKHFVERLLALKEPDGSPVPDAYIVSELCAVMIGGGDTTAASIRTFFDHLHDPANAHVLARLLAEIDAAYDQQATPSPVLPYSELAKLPYLHSALRESQRLFAPVGNLTPRLVSPPGLTLNGIFIPPGVEIGQNPWVLGRDESYYGADASIFRPERWIECSEEERRRLERGEATWGFGPRGCIGRQLALVEMWKVSAALLRLLRFVPREGPTGRNCRQFGFWIAEGFWYGVERRDVAEWAWFEEKQDGCC</sequence>
<evidence type="ECO:0000256" key="1">
    <source>
        <dbReference type="ARBA" id="ARBA00001971"/>
    </source>
</evidence>
<accession>A0A3N4I899</accession>
<keyword evidence="5" id="KW-1133">Transmembrane helix</keyword>
<comment type="cofactor">
    <cofactor evidence="1">
        <name>heme</name>
        <dbReference type="ChEBI" id="CHEBI:30413"/>
    </cofactor>
</comment>
<dbReference type="SUPFAM" id="SSF48264">
    <property type="entry name" value="Cytochrome P450"/>
    <property type="match status" value="1"/>
</dbReference>
<dbReference type="InterPro" id="IPR017972">
    <property type="entry name" value="Cyt_P450_CS"/>
</dbReference>
<keyword evidence="5" id="KW-0472">Membrane</keyword>
<keyword evidence="4" id="KW-0560">Oxidoreductase</keyword>
<name>A0A3N4I899_ASCIM</name>
<reference evidence="6 7" key="1">
    <citation type="journal article" date="2018" name="Nat. Ecol. Evol.">
        <title>Pezizomycetes genomes reveal the molecular basis of ectomycorrhizal truffle lifestyle.</title>
        <authorList>
            <person name="Murat C."/>
            <person name="Payen T."/>
            <person name="Noel B."/>
            <person name="Kuo A."/>
            <person name="Morin E."/>
            <person name="Chen J."/>
            <person name="Kohler A."/>
            <person name="Krizsan K."/>
            <person name="Balestrini R."/>
            <person name="Da Silva C."/>
            <person name="Montanini B."/>
            <person name="Hainaut M."/>
            <person name="Levati E."/>
            <person name="Barry K.W."/>
            <person name="Belfiori B."/>
            <person name="Cichocki N."/>
            <person name="Clum A."/>
            <person name="Dockter R.B."/>
            <person name="Fauchery L."/>
            <person name="Guy J."/>
            <person name="Iotti M."/>
            <person name="Le Tacon F."/>
            <person name="Lindquist E.A."/>
            <person name="Lipzen A."/>
            <person name="Malagnac F."/>
            <person name="Mello A."/>
            <person name="Molinier V."/>
            <person name="Miyauchi S."/>
            <person name="Poulain J."/>
            <person name="Riccioni C."/>
            <person name="Rubini A."/>
            <person name="Sitrit Y."/>
            <person name="Splivallo R."/>
            <person name="Traeger S."/>
            <person name="Wang M."/>
            <person name="Zifcakova L."/>
            <person name="Wipf D."/>
            <person name="Zambonelli A."/>
            <person name="Paolocci F."/>
            <person name="Nowrousian M."/>
            <person name="Ottonello S."/>
            <person name="Baldrian P."/>
            <person name="Spatafora J.W."/>
            <person name="Henrissat B."/>
            <person name="Nagy L.G."/>
            <person name="Aury J.M."/>
            <person name="Wincker P."/>
            <person name="Grigoriev I.V."/>
            <person name="Bonfante P."/>
            <person name="Martin F.M."/>
        </authorList>
    </citation>
    <scope>NUCLEOTIDE SEQUENCE [LARGE SCALE GENOMIC DNA]</scope>
    <source>
        <strain evidence="6 7">RN42</strain>
    </source>
</reference>
<dbReference type="AlphaFoldDB" id="A0A3N4I899"/>
<dbReference type="Pfam" id="PF00067">
    <property type="entry name" value="p450"/>
    <property type="match status" value="1"/>
</dbReference>
<comment type="similarity">
    <text evidence="4">Belongs to the cytochrome P450 family.</text>
</comment>
<keyword evidence="4" id="KW-0503">Monooxygenase</keyword>
<dbReference type="InterPro" id="IPR001128">
    <property type="entry name" value="Cyt_P450"/>
</dbReference>
<evidence type="ECO:0000256" key="3">
    <source>
        <dbReference type="ARBA" id="ARBA00023004"/>
    </source>
</evidence>
<dbReference type="PROSITE" id="PS00086">
    <property type="entry name" value="CYTOCHROME_P450"/>
    <property type="match status" value="1"/>
</dbReference>
<organism evidence="6 7">
    <name type="scientific">Ascobolus immersus RN42</name>
    <dbReference type="NCBI Taxonomy" id="1160509"/>
    <lineage>
        <taxon>Eukaryota</taxon>
        <taxon>Fungi</taxon>
        <taxon>Dikarya</taxon>
        <taxon>Ascomycota</taxon>
        <taxon>Pezizomycotina</taxon>
        <taxon>Pezizomycetes</taxon>
        <taxon>Pezizales</taxon>
        <taxon>Ascobolaceae</taxon>
        <taxon>Ascobolus</taxon>
    </lineage>
</organism>
<dbReference type="InterPro" id="IPR036396">
    <property type="entry name" value="Cyt_P450_sf"/>
</dbReference>
<proteinExistence type="inferred from homology"/>
<evidence type="ECO:0000256" key="5">
    <source>
        <dbReference type="SAM" id="Phobius"/>
    </source>
</evidence>
<dbReference type="GO" id="GO:0004497">
    <property type="term" value="F:monooxygenase activity"/>
    <property type="evidence" value="ECO:0007669"/>
    <property type="project" value="UniProtKB-KW"/>
</dbReference>
<dbReference type="PANTHER" id="PTHR24305">
    <property type="entry name" value="CYTOCHROME P450"/>
    <property type="match status" value="1"/>
</dbReference>
<feature type="transmembrane region" description="Helical" evidence="5">
    <location>
        <begin position="12"/>
        <end position="31"/>
    </location>
</feature>
<protein>
    <submittedName>
        <fullName evidence="6">Cytochrome P450</fullName>
    </submittedName>
</protein>
<keyword evidence="2 4" id="KW-0479">Metal-binding</keyword>
<dbReference type="EMBL" id="ML119672">
    <property type="protein sequence ID" value="RPA82309.1"/>
    <property type="molecule type" value="Genomic_DNA"/>
</dbReference>
<keyword evidence="7" id="KW-1185">Reference proteome</keyword>
<dbReference type="GO" id="GO:0005506">
    <property type="term" value="F:iron ion binding"/>
    <property type="evidence" value="ECO:0007669"/>
    <property type="project" value="InterPro"/>
</dbReference>
<keyword evidence="3 4" id="KW-0408">Iron</keyword>
<evidence type="ECO:0000313" key="6">
    <source>
        <dbReference type="EMBL" id="RPA82309.1"/>
    </source>
</evidence>
<evidence type="ECO:0000256" key="4">
    <source>
        <dbReference type="RuleBase" id="RU000461"/>
    </source>
</evidence>
<gene>
    <name evidence="6" type="ORF">BJ508DRAFT_90662</name>
</gene>
<dbReference type="GO" id="GO:0016705">
    <property type="term" value="F:oxidoreductase activity, acting on paired donors, with incorporation or reduction of molecular oxygen"/>
    <property type="evidence" value="ECO:0007669"/>
    <property type="project" value="InterPro"/>
</dbReference>
<dbReference type="PANTHER" id="PTHR24305:SF85">
    <property type="entry name" value="P450, PUTATIVE (EUROFUNG)-RELATED"/>
    <property type="match status" value="1"/>
</dbReference>
<dbReference type="GO" id="GO:0020037">
    <property type="term" value="F:heme binding"/>
    <property type="evidence" value="ECO:0007669"/>
    <property type="project" value="InterPro"/>
</dbReference>
<evidence type="ECO:0000313" key="7">
    <source>
        <dbReference type="Proteomes" id="UP000275078"/>
    </source>
</evidence>
<dbReference type="STRING" id="1160509.A0A3N4I899"/>
<dbReference type="Proteomes" id="UP000275078">
    <property type="component" value="Unassembled WGS sequence"/>
</dbReference>
<keyword evidence="4" id="KW-0349">Heme</keyword>
<evidence type="ECO:0000256" key="2">
    <source>
        <dbReference type="ARBA" id="ARBA00022723"/>
    </source>
</evidence>
<dbReference type="Gene3D" id="1.10.630.10">
    <property type="entry name" value="Cytochrome P450"/>
    <property type="match status" value="1"/>
</dbReference>
<dbReference type="InterPro" id="IPR050121">
    <property type="entry name" value="Cytochrome_P450_monoxygenase"/>
</dbReference>
<keyword evidence="5" id="KW-0812">Transmembrane</keyword>